<organism evidence="2 3">
    <name type="scientific">Candidatus Reidiella endopervernicosa</name>
    <dbReference type="NCBI Taxonomy" id="2738883"/>
    <lineage>
        <taxon>Bacteria</taxon>
        <taxon>Pseudomonadati</taxon>
        <taxon>Pseudomonadota</taxon>
        <taxon>Gammaproteobacteria</taxon>
        <taxon>Candidatus Reidiella</taxon>
    </lineage>
</organism>
<dbReference type="KEGG" id="rev:HUE57_05320"/>
<dbReference type="Proteomes" id="UP000509658">
    <property type="component" value="Chromosome"/>
</dbReference>
<dbReference type="SUPFAM" id="SSF52200">
    <property type="entry name" value="Toll/Interleukin receptor TIR domain"/>
    <property type="match status" value="1"/>
</dbReference>
<keyword evidence="2" id="KW-0675">Receptor</keyword>
<dbReference type="RefSeq" id="WP_174672844.1">
    <property type="nucleotide sequence ID" value="NZ_CP054491.1"/>
</dbReference>
<dbReference type="Gene3D" id="3.40.50.10140">
    <property type="entry name" value="Toll/interleukin-1 receptor homology (TIR) domain"/>
    <property type="match status" value="1"/>
</dbReference>
<reference evidence="2 3" key="1">
    <citation type="submission" date="2020-05" db="EMBL/GenBank/DDBJ databases">
        <title>Horizontal transmission and recombination maintain forever young bacterial symbiont genomes.</title>
        <authorList>
            <person name="Russell S.L."/>
            <person name="Pepper-Tunick E."/>
            <person name="Svedberg J."/>
            <person name="Byrne A."/>
            <person name="Ruelas Castillo J."/>
            <person name="Vollmers C."/>
            <person name="Beinart R.A."/>
            <person name="Corbett-Detig R."/>
        </authorList>
    </citation>
    <scope>NUCLEOTIDE SEQUENCE [LARGE SCALE GENOMIC DNA]</scope>
    <source>
        <strain evidence="2">Santa_Monica_outfall</strain>
    </source>
</reference>
<dbReference type="InterPro" id="IPR000157">
    <property type="entry name" value="TIR_dom"/>
</dbReference>
<keyword evidence="3" id="KW-1185">Reference proteome</keyword>
<dbReference type="InterPro" id="IPR035897">
    <property type="entry name" value="Toll_tir_struct_dom_sf"/>
</dbReference>
<evidence type="ECO:0000313" key="2">
    <source>
        <dbReference type="EMBL" id="QKQ25768.1"/>
    </source>
</evidence>
<proteinExistence type="predicted"/>
<evidence type="ECO:0000313" key="3">
    <source>
        <dbReference type="Proteomes" id="UP000509658"/>
    </source>
</evidence>
<protein>
    <submittedName>
        <fullName evidence="2">Toll/interleukin-1 receptor domain-containing protein</fullName>
    </submittedName>
</protein>
<dbReference type="EMBL" id="CP054491">
    <property type="protein sequence ID" value="QKQ25768.1"/>
    <property type="molecule type" value="Genomic_DNA"/>
</dbReference>
<accession>A0A6N0HTN6</accession>
<dbReference type="AlphaFoldDB" id="A0A6N0HTN6"/>
<sequence length="65" mass="7464">MSSAFISYSTKDEELAKKLYSLTSMAGIEMFLAGISIEPGSKWTDVIFEKLDKADWVSFWHQKRL</sequence>
<feature type="domain" description="TIR" evidence="1">
    <location>
        <begin position="5"/>
        <end position="57"/>
    </location>
</feature>
<gene>
    <name evidence="2" type="ORF">HUE57_05320</name>
</gene>
<dbReference type="GO" id="GO:0007165">
    <property type="term" value="P:signal transduction"/>
    <property type="evidence" value="ECO:0007669"/>
    <property type="project" value="InterPro"/>
</dbReference>
<evidence type="ECO:0000259" key="1">
    <source>
        <dbReference type="Pfam" id="PF13676"/>
    </source>
</evidence>
<dbReference type="Pfam" id="PF13676">
    <property type="entry name" value="TIR_2"/>
    <property type="match status" value="1"/>
</dbReference>
<name>A0A6N0HTN6_9GAMM</name>